<evidence type="ECO:0000256" key="6">
    <source>
        <dbReference type="ARBA" id="ARBA00063089"/>
    </source>
</evidence>
<dbReference type="GeneID" id="36832265"/>
<dbReference type="HAMAP" id="MF_01315">
    <property type="entry name" value="Ribosomal_uS13"/>
    <property type="match status" value="1"/>
</dbReference>
<evidence type="ECO:0000256" key="9">
    <source>
        <dbReference type="SAM" id="MobiDB-lite"/>
    </source>
</evidence>
<dbReference type="PANTHER" id="PTHR10871">
    <property type="entry name" value="30S RIBOSOMAL PROTEIN S13/40S RIBOSOMAL PROTEIN S18"/>
    <property type="match status" value="1"/>
</dbReference>
<dbReference type="RefSeq" id="WP_110270573.1">
    <property type="nucleotide sequence ID" value="NZ_CP029289.2"/>
</dbReference>
<dbReference type="InterPro" id="IPR027437">
    <property type="entry name" value="Rbsml_uS13_C"/>
</dbReference>
<dbReference type="KEGG" id="abri:DFR85_08875"/>
<comment type="subunit">
    <text evidence="6 7">Part of the 30S ribosomal subunit. Forms a loose heterodimer with protein S19. Forms two bridges to the 50S subunit in the 70S ribosome.</text>
</comment>
<dbReference type="GO" id="GO:0019843">
    <property type="term" value="F:rRNA binding"/>
    <property type="evidence" value="ECO:0007669"/>
    <property type="project" value="UniProtKB-UniRule"/>
</dbReference>
<evidence type="ECO:0000256" key="7">
    <source>
        <dbReference type="HAMAP-Rule" id="MF_01315"/>
    </source>
</evidence>
<dbReference type="SUPFAM" id="SSF46946">
    <property type="entry name" value="S13-like H2TH domain"/>
    <property type="match status" value="1"/>
</dbReference>
<keyword evidence="3 7" id="KW-0694">RNA-binding</keyword>
<keyword evidence="4 7" id="KW-0689">Ribosomal protein</keyword>
<dbReference type="Proteomes" id="UP000248044">
    <property type="component" value="Chromosome"/>
</dbReference>
<dbReference type="InterPro" id="IPR019977">
    <property type="entry name" value="Ribosomal_uS13_archaeal"/>
</dbReference>
<gene>
    <name evidence="7" type="primary">rps13</name>
    <name evidence="10" type="ORF">DFR85_08875</name>
</gene>
<evidence type="ECO:0000256" key="8">
    <source>
        <dbReference type="RuleBase" id="RU003830"/>
    </source>
</evidence>
<evidence type="ECO:0000313" key="11">
    <source>
        <dbReference type="Proteomes" id="UP000248044"/>
    </source>
</evidence>
<accession>A0A2U9IF65</accession>
<comment type="similarity">
    <text evidence="1 7 8">Belongs to the universal ribosomal protein uS13 family.</text>
</comment>
<dbReference type="InterPro" id="IPR010979">
    <property type="entry name" value="Ribosomal_uS13-like_H2TH"/>
</dbReference>
<evidence type="ECO:0000256" key="3">
    <source>
        <dbReference type="ARBA" id="ARBA00022884"/>
    </source>
</evidence>
<dbReference type="Pfam" id="PF00416">
    <property type="entry name" value="Ribosomal_S13"/>
    <property type="match status" value="1"/>
</dbReference>
<dbReference type="InterPro" id="IPR001892">
    <property type="entry name" value="Ribosomal_uS13"/>
</dbReference>
<comment type="function">
    <text evidence="7">Located at the top of the head of the 30S subunit, it contacts several helices of the 16S rRNA. In the 70S ribosome it contacts the 23S rRNA (bridge B1a) and protein L5 of the 50S subunit (bridge B1b), connecting the 2 subunits; these bridges are implicated in subunit movement.</text>
</comment>
<organism evidence="10 11">
    <name type="scientific">Acidianus brierleyi</name>
    <dbReference type="NCBI Taxonomy" id="41673"/>
    <lineage>
        <taxon>Archaea</taxon>
        <taxon>Thermoproteota</taxon>
        <taxon>Thermoprotei</taxon>
        <taxon>Sulfolobales</taxon>
        <taxon>Sulfolobaceae</taxon>
        <taxon>Acidianus</taxon>
    </lineage>
</organism>
<dbReference type="NCBIfam" id="NF003140">
    <property type="entry name" value="PRK04053.1"/>
    <property type="match status" value="1"/>
</dbReference>
<name>A0A2U9IF65_9CREN</name>
<dbReference type="FunFam" id="4.10.910.10:FF:000002">
    <property type="entry name" value="40S ribosomal protein S18"/>
    <property type="match status" value="1"/>
</dbReference>
<dbReference type="Gene3D" id="4.10.910.10">
    <property type="entry name" value="30s ribosomal protein s13, domain 2"/>
    <property type="match status" value="1"/>
</dbReference>
<dbReference type="PROSITE" id="PS00646">
    <property type="entry name" value="RIBOSOMAL_S13_1"/>
    <property type="match status" value="1"/>
</dbReference>
<dbReference type="EMBL" id="CP029289">
    <property type="protein sequence ID" value="AWR94692.1"/>
    <property type="molecule type" value="Genomic_DNA"/>
</dbReference>
<dbReference type="OrthoDB" id="372127at2157"/>
<dbReference type="PANTHER" id="PTHR10871:SF3">
    <property type="entry name" value="SMALL RIBOSOMAL SUBUNIT PROTEIN US13"/>
    <property type="match status" value="1"/>
</dbReference>
<dbReference type="PIRSF" id="PIRSF002134">
    <property type="entry name" value="Ribosomal_S13"/>
    <property type="match status" value="1"/>
</dbReference>
<evidence type="ECO:0000256" key="2">
    <source>
        <dbReference type="ARBA" id="ARBA00022730"/>
    </source>
</evidence>
<reference evidence="10 11" key="1">
    <citation type="submission" date="2018-05" db="EMBL/GenBank/DDBJ databases">
        <title>Complete Genome Sequences of Extremely Thermoacidophilic, Metal-Mobilizing Type-Strain Members of the Archaeal Family Sulfolobaceae: Acidianus brierleyi DSM-1651T, Acidianus sulfidivorans DSM-18786T, Metallosphaera hakonensis DSM-7519T, and Metallosphaera prunae DSM-10039T.</title>
        <authorList>
            <person name="Counts J.A."/>
            <person name="Kelly R.M."/>
        </authorList>
    </citation>
    <scope>NUCLEOTIDE SEQUENCE [LARGE SCALE GENOMIC DNA]</scope>
    <source>
        <strain evidence="10 11">DSM 1651</strain>
    </source>
</reference>
<dbReference type="FunFam" id="1.10.8.50:FF:000001">
    <property type="entry name" value="30S ribosomal protein S13"/>
    <property type="match status" value="1"/>
</dbReference>
<keyword evidence="11" id="KW-1185">Reference proteome</keyword>
<dbReference type="GO" id="GO:0003735">
    <property type="term" value="F:structural constituent of ribosome"/>
    <property type="evidence" value="ECO:0007669"/>
    <property type="project" value="InterPro"/>
</dbReference>
<keyword evidence="5 7" id="KW-0687">Ribonucleoprotein</keyword>
<keyword evidence="2 7" id="KW-0699">rRNA-binding</keyword>
<evidence type="ECO:0000256" key="5">
    <source>
        <dbReference type="ARBA" id="ARBA00023274"/>
    </source>
</evidence>
<dbReference type="GO" id="GO:0015935">
    <property type="term" value="C:small ribosomal subunit"/>
    <property type="evidence" value="ECO:0007669"/>
    <property type="project" value="TreeGrafter"/>
</dbReference>
<dbReference type="InterPro" id="IPR018269">
    <property type="entry name" value="Ribosomal_uS13_CS"/>
</dbReference>
<dbReference type="PROSITE" id="PS50159">
    <property type="entry name" value="RIBOSOMAL_S13_2"/>
    <property type="match status" value="1"/>
</dbReference>
<dbReference type="AlphaFoldDB" id="A0A2U9IF65"/>
<dbReference type="NCBIfam" id="TIGR03629">
    <property type="entry name" value="uS13_arch"/>
    <property type="match status" value="1"/>
</dbReference>
<dbReference type="GO" id="GO:0006412">
    <property type="term" value="P:translation"/>
    <property type="evidence" value="ECO:0007669"/>
    <property type="project" value="UniProtKB-UniRule"/>
</dbReference>
<dbReference type="Gene3D" id="1.10.8.50">
    <property type="match status" value="1"/>
</dbReference>
<sequence length="173" mass="19408">MSEQQFRYIVRLFGQDVDGSMKVPYALAMVKGIGYNTARGILLKIGIDKDKRLGELSDSELKKIEESFSDKSAKLIPAWMYNRRKDFDSGLDLHLVTSDLIFYVRNDIEREKKIRSWRGVRHIYGLKVRGQRTRTTGRAGTTVGVKRGRGAQPGAAPSSTPAPSSQSTTQTKK</sequence>
<dbReference type="GO" id="GO:0005829">
    <property type="term" value="C:cytosol"/>
    <property type="evidence" value="ECO:0007669"/>
    <property type="project" value="TreeGrafter"/>
</dbReference>
<evidence type="ECO:0000313" key="10">
    <source>
        <dbReference type="EMBL" id="AWR94692.1"/>
    </source>
</evidence>
<evidence type="ECO:0000256" key="4">
    <source>
        <dbReference type="ARBA" id="ARBA00022980"/>
    </source>
</evidence>
<evidence type="ECO:0000256" key="1">
    <source>
        <dbReference type="ARBA" id="ARBA00008080"/>
    </source>
</evidence>
<feature type="region of interest" description="Disordered" evidence="9">
    <location>
        <begin position="134"/>
        <end position="173"/>
    </location>
</feature>
<proteinExistence type="inferred from homology"/>
<protein>
    <recommendedName>
        <fullName evidence="7">Small ribosomal subunit protein uS13</fullName>
    </recommendedName>
</protein>